<dbReference type="PROSITE" id="PS00605">
    <property type="entry name" value="ATPASE_C"/>
    <property type="match status" value="1"/>
</dbReference>
<dbReference type="PANTHER" id="PTHR10031">
    <property type="entry name" value="ATP SYNTHASE LIPID-BINDING PROTEIN, MITOCHONDRIAL"/>
    <property type="match status" value="1"/>
</dbReference>
<dbReference type="Pfam" id="PF00137">
    <property type="entry name" value="ATP-synt_C"/>
    <property type="match status" value="1"/>
</dbReference>
<evidence type="ECO:0000256" key="5">
    <source>
        <dbReference type="ARBA" id="ARBA00022692"/>
    </source>
</evidence>
<dbReference type="HAMAP" id="MF_01396">
    <property type="entry name" value="ATP_synth_c_bact"/>
    <property type="match status" value="1"/>
</dbReference>
<evidence type="ECO:0000256" key="2">
    <source>
        <dbReference type="ARBA" id="ARBA00006704"/>
    </source>
</evidence>
<keyword evidence="9 11" id="KW-0446">Lipid-binding</keyword>
<dbReference type="CDD" id="cd18182">
    <property type="entry name" value="ATP-synt_Fo_c_ATP5G3"/>
    <property type="match status" value="1"/>
</dbReference>
<dbReference type="GO" id="GO:0015986">
    <property type="term" value="P:proton motive force-driven ATP synthesis"/>
    <property type="evidence" value="ECO:0007669"/>
    <property type="project" value="InterPro"/>
</dbReference>
<keyword evidence="8 11" id="KW-0406">Ion transport</keyword>
<keyword evidence="6 11" id="KW-0375">Hydrogen ion transport</keyword>
<evidence type="ECO:0000256" key="3">
    <source>
        <dbReference type="ARBA" id="ARBA00022448"/>
    </source>
</evidence>
<dbReference type="GO" id="GO:0045259">
    <property type="term" value="C:proton-transporting ATP synthase complex"/>
    <property type="evidence" value="ECO:0007669"/>
    <property type="project" value="UniProtKB-KW"/>
</dbReference>
<dbReference type="InterPro" id="IPR002379">
    <property type="entry name" value="ATPase_proteolipid_c-like_dom"/>
</dbReference>
<protein>
    <recommendedName>
        <fullName evidence="11">ATP synthase subunit 9, mitochondrial</fullName>
    </recommendedName>
</protein>
<feature type="transmembrane region" description="Helical" evidence="11">
    <location>
        <begin position="46"/>
        <end position="73"/>
    </location>
</feature>
<dbReference type="InterPro" id="IPR035921">
    <property type="entry name" value="F/V-ATP_Csub_sf"/>
</dbReference>
<dbReference type="GO" id="GO:0033177">
    <property type="term" value="C:proton-transporting two-sector ATPase complex, proton-transporting domain"/>
    <property type="evidence" value="ECO:0007669"/>
    <property type="project" value="InterPro"/>
</dbReference>
<dbReference type="InterPro" id="IPR020537">
    <property type="entry name" value="ATP_synth_F0_csu_DDCD_BS"/>
</dbReference>
<keyword evidence="7 11" id="KW-1133">Transmembrane helix</keyword>
<evidence type="ECO:0000256" key="10">
    <source>
        <dbReference type="ARBA" id="ARBA00023136"/>
    </source>
</evidence>
<geneLocation type="mitochondrion" evidence="13"/>
<comment type="similarity">
    <text evidence="2 11">Belongs to the ATPase C chain family.</text>
</comment>
<dbReference type="Gene3D" id="1.20.20.10">
    <property type="entry name" value="F1F0 ATP synthase subunit C"/>
    <property type="match status" value="1"/>
</dbReference>
<evidence type="ECO:0000313" key="13">
    <source>
        <dbReference type="EMBL" id="BAP05413.1"/>
    </source>
</evidence>
<dbReference type="InterPro" id="IPR038662">
    <property type="entry name" value="ATP_synth_F0_csu_sf"/>
</dbReference>
<comment type="subcellular location">
    <subcellularLocation>
        <location evidence="1">Membrane</location>
        <topology evidence="1">Multi-pass membrane protein</topology>
    </subcellularLocation>
    <subcellularLocation>
        <location evidence="11">Mitochondrion membrane</location>
        <topology evidence="11">Multi-pass membrane protein</topology>
    </subcellularLocation>
</comment>
<reference evidence="13" key="1">
    <citation type="journal article" date="2014" name="Mob. Genet. Elements">
        <title>An intronic open reading frame was released from one of group II introns in the mitochondrial genome of the haptophyte Chrysochromulina sp. NIES-1333.</title>
        <authorList>
            <person name="Nishimura Y."/>
            <person name="Kamikawa R."/>
            <person name="Hashimoto T."/>
            <person name="Inagaki Y."/>
        </authorList>
    </citation>
    <scope>NUCLEOTIDE SEQUENCE</scope>
    <source>
        <strain evidence="13">NIES-1333</strain>
    </source>
</reference>
<name>A0A068PEN9_9EUKA</name>
<accession>A0A068PEN9</accession>
<feature type="domain" description="V-ATPase proteolipid subunit C-like" evidence="12">
    <location>
        <begin position="9"/>
        <end position="71"/>
    </location>
</feature>
<evidence type="ECO:0000256" key="7">
    <source>
        <dbReference type="ARBA" id="ARBA00022989"/>
    </source>
</evidence>
<keyword evidence="4" id="KW-0138">CF(0)</keyword>
<keyword evidence="5 11" id="KW-0812">Transmembrane</keyword>
<evidence type="ECO:0000256" key="1">
    <source>
        <dbReference type="ARBA" id="ARBA00004141"/>
    </source>
</evidence>
<comment type="caution">
    <text evidence="11">Lacks conserved residue(s) required for the propagation of feature annotation.</text>
</comment>
<evidence type="ECO:0000256" key="11">
    <source>
        <dbReference type="RuleBase" id="RU004221"/>
    </source>
</evidence>
<dbReference type="AlphaFoldDB" id="A0A068PEN9"/>
<dbReference type="FunFam" id="1.20.20.10:FF:000008">
    <property type="entry name" value="ATPase subunit 9 homolog"/>
    <property type="match status" value="1"/>
</dbReference>
<evidence type="ECO:0000256" key="8">
    <source>
        <dbReference type="ARBA" id="ARBA00023065"/>
    </source>
</evidence>
<gene>
    <name evidence="13" type="primary">atp9</name>
</gene>
<dbReference type="GO" id="GO:0008289">
    <property type="term" value="F:lipid binding"/>
    <property type="evidence" value="ECO:0007669"/>
    <property type="project" value="UniProtKB-KW"/>
</dbReference>
<comment type="subunit">
    <text evidence="11">F-type ATPases have 2 components, CF(1) - the catalytic core - and CF(0) - the membrane proton channel. CF(1) has five subunits: alpha(3), beta(3), gamma(1), delta(1), epsilon(1). CF(0) has three main subunits: a, b and c.</text>
</comment>
<dbReference type="InterPro" id="IPR000454">
    <property type="entry name" value="ATP_synth_F0_csu"/>
</dbReference>
<evidence type="ECO:0000256" key="6">
    <source>
        <dbReference type="ARBA" id="ARBA00022781"/>
    </source>
</evidence>
<dbReference type="SUPFAM" id="SSF81333">
    <property type="entry name" value="F1F0 ATP synthase subunit C"/>
    <property type="match status" value="1"/>
</dbReference>
<dbReference type="GO" id="GO:0031966">
    <property type="term" value="C:mitochondrial membrane"/>
    <property type="evidence" value="ECO:0007669"/>
    <property type="project" value="UniProtKB-SubCell"/>
</dbReference>
<keyword evidence="10 11" id="KW-0472">Membrane</keyword>
<organism evidence="13">
    <name type="scientific">Chrysochromulina sp. NIES-1333</name>
    <dbReference type="NCBI Taxonomy" id="407208"/>
    <lineage>
        <taxon>Eukaryota</taxon>
        <taxon>Haptista</taxon>
        <taxon>Haptophyta</taxon>
        <taxon>Prymnesiophyceae</taxon>
        <taxon>Prymnesiales</taxon>
        <taxon>Chrysochromulinaceae</taxon>
        <taxon>Chrysochromulina</taxon>
    </lineage>
</organism>
<keyword evidence="3 11" id="KW-0813">Transport</keyword>
<dbReference type="PRINTS" id="PR00124">
    <property type="entry name" value="ATPASEC"/>
</dbReference>
<proteinExistence type="inferred from homology"/>
<evidence type="ECO:0000256" key="4">
    <source>
        <dbReference type="ARBA" id="ARBA00022547"/>
    </source>
</evidence>
<evidence type="ECO:0000256" key="9">
    <source>
        <dbReference type="ARBA" id="ARBA00023121"/>
    </source>
</evidence>
<dbReference type="GO" id="GO:0015078">
    <property type="term" value="F:proton transmembrane transporter activity"/>
    <property type="evidence" value="ECO:0007669"/>
    <property type="project" value="InterPro"/>
</dbReference>
<dbReference type="PANTHER" id="PTHR10031:SF0">
    <property type="entry name" value="ATPASE PROTEIN 9"/>
    <property type="match status" value="1"/>
</dbReference>
<dbReference type="EMBL" id="AB930144">
    <property type="protein sequence ID" value="BAP05413.1"/>
    <property type="molecule type" value="Genomic_DNA"/>
</dbReference>
<evidence type="ECO:0000259" key="12">
    <source>
        <dbReference type="Pfam" id="PF00137"/>
    </source>
</evidence>
<keyword evidence="11 13" id="KW-0496">Mitochondrion</keyword>
<sequence>MILQAAKLIGAGLSTIALAGVGAGIGTVFSALITSVARNPHLMKQLFGYAILGFALTEAIALFALMMAFLILFTF</sequence>